<organism evidence="12">
    <name type="scientific">Palpitomonas bilix</name>
    <dbReference type="NCBI Taxonomy" id="652834"/>
    <lineage>
        <taxon>Eukaryota</taxon>
        <taxon>Eukaryota incertae sedis</taxon>
    </lineage>
</organism>
<keyword evidence="4 7" id="KW-0418">Kinase</keyword>
<evidence type="ECO:0000256" key="6">
    <source>
        <dbReference type="PROSITE-ProRule" id="PRU00842"/>
    </source>
</evidence>
<dbReference type="GO" id="GO:0005615">
    <property type="term" value="C:extracellular space"/>
    <property type="evidence" value="ECO:0007669"/>
    <property type="project" value="TreeGrafter"/>
</dbReference>
<dbReference type="GO" id="GO:0004111">
    <property type="term" value="F:creatine kinase activity"/>
    <property type="evidence" value="ECO:0007669"/>
    <property type="project" value="InterPro"/>
</dbReference>
<feature type="binding site" evidence="7">
    <location>
        <position position="202"/>
    </location>
    <ligand>
        <name>ATP</name>
        <dbReference type="ChEBI" id="CHEBI:30616"/>
    </ligand>
</feature>
<dbReference type="FunFam" id="1.10.135.10:FF:000003">
    <property type="entry name" value="Three-domain arginine kinase"/>
    <property type="match status" value="1"/>
</dbReference>
<dbReference type="Pfam" id="PF02807">
    <property type="entry name" value="ATP-gua_PtransN"/>
    <property type="match status" value="1"/>
</dbReference>
<dbReference type="SUPFAM" id="SSF48034">
    <property type="entry name" value="Guanido kinase N-terminal domain"/>
    <property type="match status" value="1"/>
</dbReference>
<accession>A0A7S3D8H5</accession>
<sequence>MTAEHDINFDLIMDDDLAQNKWPTALAVAQAKGSEGAHVSLMGQAVTKEIWEKNKNKRTPNGWTFARAINTGVMNPDSFVGCHAGDLESYSVFSDLFHPVIEKYHSQYKLDGSMKHITDMDVEKIVVDLEPTTKDKIISTRIRCARNLSFFPLNTCGTKETRLEIASLLEKVFSTFTGDLAGKFYRHTDMTAEETQALVDKHYLFRGKDRMQAASGYHQHWPVGRGIFVSNDEKFLMWVNEGDHMRIISMEKGGDVKSVFSRLSRAVAAVEKGLKAVTGRDNVFMSDPILGMITCCPSNLGTCMRGSVHIMVPKLIKKIGFAEIDRIARTMNCQARGSSGEHSEVIDRIDVSNWRRLGFTEHSLVQDMIKFANYLAKLEDEA</sequence>
<dbReference type="GO" id="GO:0004054">
    <property type="term" value="F:arginine kinase activity"/>
    <property type="evidence" value="ECO:0007669"/>
    <property type="project" value="UniProtKB-ARBA"/>
</dbReference>
<protein>
    <recommendedName>
        <fullName evidence="13">Arginine kinase</fullName>
    </recommendedName>
</protein>
<comment type="similarity">
    <text evidence="1 6 8">Belongs to the ATP:guanido phosphotransferase family.</text>
</comment>
<dbReference type="PROSITE" id="PS51510">
    <property type="entry name" value="PHOSPHAGEN_KINASE_C"/>
    <property type="match status" value="1"/>
</dbReference>
<evidence type="ECO:0000256" key="8">
    <source>
        <dbReference type="RuleBase" id="RU000505"/>
    </source>
</evidence>
<proteinExistence type="inferred from homology"/>
<dbReference type="InterPro" id="IPR022413">
    <property type="entry name" value="ATP-guanido_PTrfase_N"/>
</dbReference>
<dbReference type="GO" id="GO:0046314">
    <property type="term" value="P:phosphocreatine biosynthetic process"/>
    <property type="evidence" value="ECO:0007669"/>
    <property type="project" value="InterPro"/>
</dbReference>
<dbReference type="SUPFAM" id="SSF55931">
    <property type="entry name" value="Glutamine synthetase/guanido kinase"/>
    <property type="match status" value="1"/>
</dbReference>
<evidence type="ECO:0000256" key="1">
    <source>
        <dbReference type="ARBA" id="ARBA00006798"/>
    </source>
</evidence>
<dbReference type="Pfam" id="PF00217">
    <property type="entry name" value="ATP-gua_Ptrans"/>
    <property type="match status" value="1"/>
</dbReference>
<dbReference type="EMBL" id="HBIB01018567">
    <property type="protein sequence ID" value="CAE0249851.1"/>
    <property type="molecule type" value="Transcribed_RNA"/>
</dbReference>
<feature type="binding site" evidence="7">
    <location>
        <begin position="139"/>
        <end position="143"/>
    </location>
    <ligand>
        <name>ATP</name>
        <dbReference type="ChEBI" id="CHEBI:30616"/>
    </ligand>
</feature>
<dbReference type="GO" id="GO:0005524">
    <property type="term" value="F:ATP binding"/>
    <property type="evidence" value="ECO:0007669"/>
    <property type="project" value="UniProtKB-UniRule"/>
</dbReference>
<dbReference type="PANTHER" id="PTHR11547">
    <property type="entry name" value="ARGININE OR CREATINE KINASE"/>
    <property type="match status" value="1"/>
</dbReference>
<evidence type="ECO:0000256" key="7">
    <source>
        <dbReference type="PROSITE-ProRule" id="PRU00843"/>
    </source>
</evidence>
<dbReference type="InterPro" id="IPR000749">
    <property type="entry name" value="ATP-guanido_PTrfase"/>
</dbReference>
<dbReference type="PROSITE" id="PS00112">
    <property type="entry name" value="PHOSPHAGEN_KINASE"/>
    <property type="match status" value="1"/>
</dbReference>
<feature type="domain" description="Phosphagen kinase N-terminal" evidence="9">
    <location>
        <begin position="23"/>
        <end position="106"/>
    </location>
</feature>
<feature type="binding site" evidence="7">
    <location>
        <position position="246"/>
    </location>
    <ligand>
        <name>ATP</name>
        <dbReference type="ChEBI" id="CHEBI:30616"/>
    </ligand>
</feature>
<evidence type="ECO:0000256" key="3">
    <source>
        <dbReference type="ARBA" id="ARBA00022741"/>
    </source>
</evidence>
<feature type="domain" description="Phosphagen kinase C-terminal" evidence="10">
    <location>
        <begin position="136"/>
        <end position="382"/>
    </location>
</feature>
<feature type="binding site" evidence="7">
    <location>
        <begin position="336"/>
        <end position="341"/>
    </location>
    <ligand>
        <name>ATP</name>
        <dbReference type="ChEBI" id="CHEBI:30616"/>
    </ligand>
</feature>
<evidence type="ECO:0000256" key="2">
    <source>
        <dbReference type="ARBA" id="ARBA00022679"/>
    </source>
</evidence>
<keyword evidence="3 7" id="KW-0547">Nucleotide-binding</keyword>
<dbReference type="PANTHER" id="PTHR11547:SF38">
    <property type="entry name" value="ARGININE KINASE 1-RELATED"/>
    <property type="match status" value="1"/>
</dbReference>
<dbReference type="PROSITE" id="PS51509">
    <property type="entry name" value="PHOSPHAGEN_KINASE_N"/>
    <property type="match status" value="1"/>
</dbReference>
<evidence type="ECO:0000313" key="11">
    <source>
        <dbReference type="EMBL" id="CAE0249848.1"/>
    </source>
</evidence>
<dbReference type="Gene3D" id="3.30.590.10">
    <property type="entry name" value="Glutamine synthetase/guanido kinase, catalytic domain"/>
    <property type="match status" value="1"/>
</dbReference>
<dbReference type="InterPro" id="IPR014746">
    <property type="entry name" value="Gln_synth/guanido_kin_cat_dom"/>
</dbReference>
<dbReference type="FunFam" id="3.30.590.10:FF:000006">
    <property type="entry name" value="Arginine kinase 1"/>
    <property type="match status" value="1"/>
</dbReference>
<keyword evidence="5 7" id="KW-0067">ATP-binding</keyword>
<gene>
    <name evidence="11" type="ORF">PBIL07802_LOCUS12048</name>
    <name evidence="12" type="ORF">PBIL07802_LOCUS12051</name>
</gene>
<feature type="binding site" evidence="7">
    <location>
        <begin position="305"/>
        <end position="309"/>
    </location>
    <ligand>
        <name>ATP</name>
        <dbReference type="ChEBI" id="CHEBI:30616"/>
    </ligand>
</feature>
<evidence type="ECO:0000313" key="12">
    <source>
        <dbReference type="EMBL" id="CAE0249851.1"/>
    </source>
</evidence>
<name>A0A7S3D8H5_9EUKA</name>
<dbReference type="InterPro" id="IPR022414">
    <property type="entry name" value="ATP-guanido_PTrfase_cat"/>
</dbReference>
<evidence type="ECO:0000256" key="4">
    <source>
        <dbReference type="ARBA" id="ARBA00022777"/>
    </source>
</evidence>
<reference evidence="12" key="1">
    <citation type="submission" date="2021-01" db="EMBL/GenBank/DDBJ databases">
        <authorList>
            <person name="Corre E."/>
            <person name="Pelletier E."/>
            <person name="Niang G."/>
            <person name="Scheremetjew M."/>
            <person name="Finn R."/>
            <person name="Kale V."/>
            <person name="Holt S."/>
            <person name="Cochrane G."/>
            <person name="Meng A."/>
            <person name="Brown T."/>
            <person name="Cohen L."/>
        </authorList>
    </citation>
    <scope>NUCLEOTIDE SEQUENCE</scope>
    <source>
        <strain evidence="12">NIES-2562</strain>
    </source>
</reference>
<dbReference type="InterPro" id="IPR036802">
    <property type="entry name" value="ATP-guanido_PTrfase_N_sf"/>
</dbReference>
<evidence type="ECO:0000259" key="10">
    <source>
        <dbReference type="PROSITE" id="PS51510"/>
    </source>
</evidence>
<evidence type="ECO:0000259" key="9">
    <source>
        <dbReference type="PROSITE" id="PS51509"/>
    </source>
</evidence>
<dbReference type="InterPro" id="IPR022415">
    <property type="entry name" value="ATP-guanido_PTrfase_AS"/>
</dbReference>
<dbReference type="AlphaFoldDB" id="A0A7S3D8H5"/>
<keyword evidence="2 7" id="KW-0808">Transferase</keyword>
<dbReference type="Gene3D" id="1.10.135.10">
    <property type="entry name" value="ATP:guanido phosphotransferase, N-terminal domain"/>
    <property type="match status" value="1"/>
</dbReference>
<dbReference type="EMBL" id="HBIB01018564">
    <property type="protein sequence ID" value="CAE0249848.1"/>
    <property type="molecule type" value="Transcribed_RNA"/>
</dbReference>
<evidence type="ECO:0000256" key="5">
    <source>
        <dbReference type="ARBA" id="ARBA00022840"/>
    </source>
</evidence>
<dbReference type="CDD" id="cd07931">
    <property type="entry name" value="eukaryotic_phosphagen_kinases"/>
    <property type="match status" value="1"/>
</dbReference>
<evidence type="ECO:0008006" key="13">
    <source>
        <dbReference type="Google" id="ProtNLM"/>
    </source>
</evidence>